<dbReference type="FunCoup" id="A0A162XR12">
    <property type="interactions" value="383"/>
</dbReference>
<dbReference type="EMBL" id="KV440976">
    <property type="protein sequence ID" value="OAD76255.1"/>
    <property type="molecule type" value="Genomic_DNA"/>
</dbReference>
<evidence type="ECO:0000256" key="5">
    <source>
        <dbReference type="RuleBase" id="RU363107"/>
    </source>
</evidence>
<evidence type="ECO:0000313" key="7">
    <source>
        <dbReference type="Proteomes" id="UP000077315"/>
    </source>
</evidence>
<dbReference type="GO" id="GO:0005794">
    <property type="term" value="C:Golgi apparatus"/>
    <property type="evidence" value="ECO:0007669"/>
    <property type="project" value="TreeGrafter"/>
</dbReference>
<reference evidence="7" key="1">
    <citation type="submission" date="2015-06" db="EMBL/GenBank/DDBJ databases">
        <title>Expansion of signal transduction pathways in fungi by whole-genome duplication.</title>
        <authorList>
            <consortium name="DOE Joint Genome Institute"/>
            <person name="Corrochano L.M."/>
            <person name="Kuo A."/>
            <person name="Marcet-Houben M."/>
            <person name="Polaino S."/>
            <person name="Salamov A."/>
            <person name="Villalobos J.M."/>
            <person name="Alvarez M.I."/>
            <person name="Avalos J."/>
            <person name="Benito E.P."/>
            <person name="Benoit I."/>
            <person name="Burger G."/>
            <person name="Camino L.P."/>
            <person name="Canovas D."/>
            <person name="Cerda-Olmedo E."/>
            <person name="Cheng J.-F."/>
            <person name="Dominguez A."/>
            <person name="Elias M."/>
            <person name="Eslava A.P."/>
            <person name="Glaser F."/>
            <person name="Grimwood J."/>
            <person name="Gutierrez G."/>
            <person name="Heitman J."/>
            <person name="Henrissat B."/>
            <person name="Iturriaga E.A."/>
            <person name="Lang B.F."/>
            <person name="Lavin J.L."/>
            <person name="Lee S."/>
            <person name="Li W."/>
            <person name="Lindquist E."/>
            <person name="Lopez-Garcia S."/>
            <person name="Luque E.M."/>
            <person name="Marcos A.T."/>
            <person name="Martin J."/>
            <person name="McCluskey K."/>
            <person name="Medina H.R."/>
            <person name="Miralles-Duran A."/>
            <person name="Miyazaki A."/>
            <person name="Munoz-Torres E."/>
            <person name="Oguiza J.A."/>
            <person name="Ohm R."/>
            <person name="Olmedo M."/>
            <person name="Orejas M."/>
            <person name="Ortiz-Castellanos L."/>
            <person name="Pisabarro A.G."/>
            <person name="Rodriguez-Romero J."/>
            <person name="Ruiz-Herrera J."/>
            <person name="Ruiz-Vazquez R."/>
            <person name="Sanz C."/>
            <person name="Schackwitz W."/>
            <person name="Schmutz J."/>
            <person name="Shahriari M."/>
            <person name="Shelest E."/>
            <person name="Silva-Franco F."/>
            <person name="Soanes D."/>
            <person name="Syed K."/>
            <person name="Tagua V.G."/>
            <person name="Talbot N.J."/>
            <person name="Thon M."/>
            <person name="De vries R.P."/>
            <person name="Wiebenga A."/>
            <person name="Yadav J.S."/>
            <person name="Braun E.L."/>
            <person name="Baker S."/>
            <person name="Garre V."/>
            <person name="Horwitz B."/>
            <person name="Torres-Martinez S."/>
            <person name="Idnurm A."/>
            <person name="Herrera-Estrella A."/>
            <person name="Gabaldon T."/>
            <person name="Grigoriev I.V."/>
        </authorList>
    </citation>
    <scope>NUCLEOTIDE SEQUENCE [LARGE SCALE GENOMIC DNA]</scope>
    <source>
        <strain evidence="7">NRRL 1555(-)</strain>
    </source>
</reference>
<proteinExistence type="inferred from homology"/>
<protein>
    <recommendedName>
        <fullName evidence="5">PRA1 family protein</fullName>
    </recommendedName>
</protein>
<dbReference type="PANTHER" id="PTHR19317:SF0">
    <property type="entry name" value="PRENYLATED RAB ACCEPTOR PROTEIN 1"/>
    <property type="match status" value="1"/>
</dbReference>
<keyword evidence="4 5" id="KW-0472">Membrane</keyword>
<keyword evidence="2 5" id="KW-0812">Transmembrane</keyword>
<dbReference type="OrthoDB" id="63113at2759"/>
<evidence type="ECO:0000256" key="1">
    <source>
        <dbReference type="ARBA" id="ARBA00004141"/>
    </source>
</evidence>
<feature type="transmembrane region" description="Helical" evidence="5">
    <location>
        <begin position="78"/>
        <end position="111"/>
    </location>
</feature>
<name>A0A162XR12_PHYB8</name>
<dbReference type="Proteomes" id="UP000077315">
    <property type="component" value="Unassembled WGS sequence"/>
</dbReference>
<dbReference type="GeneID" id="29004022"/>
<sequence length="181" mass="19641">MSSQPFLSETAQSQLGAAATAIGSDPRFSFLTKLREGRLANLRPLGDFFDKNRISFTSSFQTISQRWNYNLQYFSANYFVIILGLAIYAIITNWLLLFTIGFIFGGFYLISRMNGPVTIAGNTISASSLYAFYAGASFLLLLFSGATGAIFWIIGAAAMIVLGHAAILEPGIEGDFADGQV</sequence>
<evidence type="ECO:0000256" key="4">
    <source>
        <dbReference type="ARBA" id="ARBA00023136"/>
    </source>
</evidence>
<dbReference type="AlphaFoldDB" id="A0A162XR12"/>
<feature type="transmembrane region" description="Helical" evidence="5">
    <location>
        <begin position="149"/>
        <end position="168"/>
    </location>
</feature>
<keyword evidence="3 5" id="KW-1133">Transmembrane helix</keyword>
<evidence type="ECO:0000256" key="3">
    <source>
        <dbReference type="ARBA" id="ARBA00022989"/>
    </source>
</evidence>
<feature type="transmembrane region" description="Helical" evidence="5">
    <location>
        <begin position="123"/>
        <end position="143"/>
    </location>
</feature>
<evidence type="ECO:0000313" key="6">
    <source>
        <dbReference type="EMBL" id="OAD76255.1"/>
    </source>
</evidence>
<dbReference type="STRING" id="763407.A0A162XR12"/>
<dbReference type="VEuPathDB" id="FungiDB:PHYBLDRAFT_76042"/>
<organism evidence="6 7">
    <name type="scientific">Phycomyces blakesleeanus (strain ATCC 8743b / DSM 1359 / FGSC 10004 / NBRC 33097 / NRRL 1555)</name>
    <dbReference type="NCBI Taxonomy" id="763407"/>
    <lineage>
        <taxon>Eukaryota</taxon>
        <taxon>Fungi</taxon>
        <taxon>Fungi incertae sedis</taxon>
        <taxon>Mucoromycota</taxon>
        <taxon>Mucoromycotina</taxon>
        <taxon>Mucoromycetes</taxon>
        <taxon>Mucorales</taxon>
        <taxon>Phycomycetaceae</taxon>
        <taxon>Phycomyces</taxon>
    </lineage>
</organism>
<dbReference type="GO" id="GO:0016020">
    <property type="term" value="C:membrane"/>
    <property type="evidence" value="ECO:0007669"/>
    <property type="project" value="UniProtKB-SubCell"/>
</dbReference>
<comment type="similarity">
    <text evidence="5">Belongs to the PRA1 family.</text>
</comment>
<comment type="subcellular location">
    <subcellularLocation>
        <location evidence="1 5">Membrane</location>
        <topology evidence="1 5">Multi-pass membrane protein</topology>
    </subcellularLocation>
</comment>
<gene>
    <name evidence="6" type="ORF">PHYBLDRAFT_76042</name>
</gene>
<dbReference type="InParanoid" id="A0A162XR12"/>
<dbReference type="Pfam" id="PF03208">
    <property type="entry name" value="PRA1"/>
    <property type="match status" value="1"/>
</dbReference>
<evidence type="ECO:0000256" key="2">
    <source>
        <dbReference type="ARBA" id="ARBA00022692"/>
    </source>
</evidence>
<dbReference type="PANTHER" id="PTHR19317">
    <property type="entry name" value="PRENYLATED RAB ACCEPTOR 1-RELATED"/>
    <property type="match status" value="1"/>
</dbReference>
<keyword evidence="7" id="KW-1185">Reference proteome</keyword>
<dbReference type="InterPro" id="IPR004895">
    <property type="entry name" value="Prenylated_rab_accept_PRA1"/>
</dbReference>
<accession>A0A162XR12</accession>
<dbReference type="RefSeq" id="XP_018294295.1">
    <property type="nucleotide sequence ID" value="XM_018443116.1"/>
</dbReference>